<proteinExistence type="predicted"/>
<dbReference type="InterPro" id="IPR050701">
    <property type="entry name" value="Histone_Mod_Regulator"/>
</dbReference>
<feature type="compositionally biased region" description="Low complexity" evidence="6">
    <location>
        <begin position="719"/>
        <end position="731"/>
    </location>
</feature>
<evidence type="ECO:0000259" key="7">
    <source>
        <dbReference type="PROSITE" id="PS50016"/>
    </source>
</evidence>
<feature type="domain" description="PHD-type" evidence="8">
    <location>
        <begin position="176"/>
        <end position="295"/>
    </location>
</feature>
<dbReference type="PROSITE" id="PS50016">
    <property type="entry name" value="ZF_PHD_2"/>
    <property type="match status" value="2"/>
</dbReference>
<keyword evidence="1" id="KW-0479">Metal-binding</keyword>
<gene>
    <name evidence="9" type="ORF">AB6A40_006977</name>
</gene>
<dbReference type="CDD" id="cd15562">
    <property type="entry name" value="PHD2_PHF14"/>
    <property type="match status" value="1"/>
</dbReference>
<evidence type="ECO:0000259" key="8">
    <source>
        <dbReference type="PROSITE" id="PS51805"/>
    </source>
</evidence>
<feature type="compositionally biased region" description="Polar residues" evidence="6">
    <location>
        <begin position="665"/>
        <end position="677"/>
    </location>
</feature>
<feature type="compositionally biased region" description="Acidic residues" evidence="6">
    <location>
        <begin position="60"/>
        <end position="79"/>
    </location>
</feature>
<dbReference type="InterPro" id="IPR013083">
    <property type="entry name" value="Znf_RING/FYVE/PHD"/>
</dbReference>
<organism evidence="9 10">
    <name type="scientific">Gnathostoma spinigerum</name>
    <dbReference type="NCBI Taxonomy" id="75299"/>
    <lineage>
        <taxon>Eukaryota</taxon>
        <taxon>Metazoa</taxon>
        <taxon>Ecdysozoa</taxon>
        <taxon>Nematoda</taxon>
        <taxon>Chromadorea</taxon>
        <taxon>Rhabditida</taxon>
        <taxon>Spirurina</taxon>
        <taxon>Gnathostomatomorpha</taxon>
        <taxon>Gnathostomatoidea</taxon>
        <taxon>Gnathostomatidae</taxon>
        <taxon>Gnathostoma</taxon>
    </lineage>
</organism>
<evidence type="ECO:0008006" key="11">
    <source>
        <dbReference type="Google" id="ProtNLM"/>
    </source>
</evidence>
<evidence type="ECO:0000256" key="5">
    <source>
        <dbReference type="SAM" id="Coils"/>
    </source>
</evidence>
<name>A0ABD6EK55_9BILA</name>
<comment type="caution">
    <text evidence="9">The sequence shown here is derived from an EMBL/GenBank/DDBJ whole genome shotgun (WGS) entry which is preliminary data.</text>
</comment>
<feature type="compositionally biased region" description="Polar residues" evidence="6">
    <location>
        <begin position="641"/>
        <end position="650"/>
    </location>
</feature>
<dbReference type="Pfam" id="PF13832">
    <property type="entry name" value="zf-HC5HC2H_2"/>
    <property type="match status" value="1"/>
</dbReference>
<dbReference type="Gene3D" id="3.30.40.10">
    <property type="entry name" value="Zinc/RING finger domain, C3HC4 (zinc finger)"/>
    <property type="match status" value="2"/>
</dbReference>
<feature type="region of interest" description="Disordered" evidence="6">
    <location>
        <begin position="1"/>
        <end position="79"/>
    </location>
</feature>
<dbReference type="PROSITE" id="PS01359">
    <property type="entry name" value="ZF_PHD_1"/>
    <property type="match status" value="2"/>
</dbReference>
<feature type="coiled-coil region" evidence="5">
    <location>
        <begin position="453"/>
        <end position="480"/>
    </location>
</feature>
<evidence type="ECO:0000313" key="10">
    <source>
        <dbReference type="Proteomes" id="UP001608902"/>
    </source>
</evidence>
<dbReference type="Gene3D" id="2.30.30.1150">
    <property type="match status" value="1"/>
</dbReference>
<evidence type="ECO:0000256" key="3">
    <source>
        <dbReference type="ARBA" id="ARBA00022833"/>
    </source>
</evidence>
<dbReference type="CDD" id="cd15561">
    <property type="entry name" value="PHD1_PHF14"/>
    <property type="match status" value="1"/>
</dbReference>
<dbReference type="EMBL" id="JBGFUD010005308">
    <property type="protein sequence ID" value="MFH4980268.1"/>
    <property type="molecule type" value="Genomic_DNA"/>
</dbReference>
<feature type="compositionally biased region" description="Basic and acidic residues" evidence="6">
    <location>
        <begin position="629"/>
        <end position="638"/>
    </location>
</feature>
<reference evidence="9 10" key="1">
    <citation type="submission" date="2024-08" db="EMBL/GenBank/DDBJ databases">
        <title>Gnathostoma spinigerum genome.</title>
        <authorList>
            <person name="Gonzalez-Bertolin B."/>
            <person name="Monzon S."/>
            <person name="Zaballos A."/>
            <person name="Jimenez P."/>
            <person name="Dekumyoy P."/>
            <person name="Varona S."/>
            <person name="Cuesta I."/>
            <person name="Sumanam S."/>
            <person name="Adisakwattana P."/>
            <person name="Gasser R.B."/>
            <person name="Hernandez-Gonzalez A."/>
            <person name="Young N.D."/>
            <person name="Perteguer M.J."/>
        </authorList>
    </citation>
    <scope>NUCLEOTIDE SEQUENCE [LARGE SCALE GENOMIC DNA]</scope>
    <source>
        <strain evidence="9">AL3</strain>
        <tissue evidence="9">Liver</tissue>
    </source>
</reference>
<dbReference type="InterPro" id="IPR034732">
    <property type="entry name" value="EPHD"/>
</dbReference>
<feature type="region of interest" description="Disordered" evidence="6">
    <location>
        <begin position="629"/>
        <end position="747"/>
    </location>
</feature>
<dbReference type="InterPro" id="IPR019786">
    <property type="entry name" value="Zinc_finger_PHD-type_CS"/>
</dbReference>
<keyword evidence="2 4" id="KW-0863">Zinc-finger</keyword>
<evidence type="ECO:0000256" key="6">
    <source>
        <dbReference type="SAM" id="MobiDB-lite"/>
    </source>
</evidence>
<evidence type="ECO:0000256" key="2">
    <source>
        <dbReference type="ARBA" id="ARBA00022771"/>
    </source>
</evidence>
<dbReference type="Proteomes" id="UP001608902">
    <property type="component" value="Unassembled WGS sequence"/>
</dbReference>
<evidence type="ECO:0000256" key="1">
    <source>
        <dbReference type="ARBA" id="ARBA00022723"/>
    </source>
</evidence>
<keyword evidence="3" id="KW-0862">Zinc</keyword>
<feature type="domain" description="PHD-type" evidence="7">
    <location>
        <begin position="111"/>
        <end position="172"/>
    </location>
</feature>
<dbReference type="PANTHER" id="PTHR13793:SF158">
    <property type="entry name" value="PHD-TYPE DOMAIN-CONTAINING PROTEIN"/>
    <property type="match status" value="1"/>
</dbReference>
<protein>
    <recommendedName>
        <fullName evidence="11">PHD finger protein 14</fullName>
    </recommendedName>
</protein>
<dbReference type="SUPFAM" id="SSF57903">
    <property type="entry name" value="FYVE/PHD zinc finger"/>
    <property type="match status" value="2"/>
</dbReference>
<dbReference type="InterPro" id="IPR019787">
    <property type="entry name" value="Znf_PHD-finger"/>
</dbReference>
<dbReference type="GO" id="GO:0008270">
    <property type="term" value="F:zinc ion binding"/>
    <property type="evidence" value="ECO:0007669"/>
    <property type="project" value="UniProtKB-KW"/>
</dbReference>
<dbReference type="PANTHER" id="PTHR13793">
    <property type="entry name" value="PHD FINGER PROTEINS"/>
    <property type="match status" value="1"/>
</dbReference>
<keyword evidence="5" id="KW-0175">Coiled coil</keyword>
<dbReference type="InterPro" id="IPR011011">
    <property type="entry name" value="Znf_FYVE_PHD"/>
</dbReference>
<feature type="compositionally biased region" description="Acidic residues" evidence="6">
    <location>
        <begin position="35"/>
        <end position="48"/>
    </location>
</feature>
<dbReference type="Pfam" id="PF00628">
    <property type="entry name" value="PHD"/>
    <property type="match status" value="2"/>
</dbReference>
<keyword evidence="10" id="KW-1185">Reference proteome</keyword>
<dbReference type="SMART" id="SM00249">
    <property type="entry name" value="PHD"/>
    <property type="match status" value="3"/>
</dbReference>
<sequence length="747" mass="84571">MTEAERKSFFTHSSARGPGKRQIKPSMAMLMEMDNLQEENDDDDEDFIDTGKSLLSSESGGDDGSSDESDIDAEEDETNVFDDVSYNAASESECETKEEKVEPSVSFDKGRLLCALCLNLRAAVKKEEVIQCDGCGLSVHESCYVVDTTDDTFSNHSSSSTEPWFCEPCIYGLKEPPYCEFCPDRYGAFKRAEFGGGWVHLICALYSPGVTFSDIDHLTAVSWQEVDSRLFGKRPCVYCSDPISARTGLTVGCDAGMCKNCLHPSCAQKLGLLIDNTDKESANVEKPSKKSSKEKNWYANECSTADPRFVVCKRHCDEDSARHRRLAYLKFKAQEEYRISVMQRKVLTEREERKRQIALSRNQKTLKDLEGVTITFPRDDVKKPRLLHTSPRLLDLFADKAVMNGDERWNFFRNFSKVDGKQLSYLPPAVSDAFNSYYHHRDKELLPMLEKRSKELEVDNESKRKRLAALEKECSELKLSIINNTQSSVQKTILQWYQTLRSLGLEKLNDPLENGMNSHCRRLSTKAKTENQSKSPQVECLKDPLHPLLLLRCSICQKTDDQHLLILCDDCQKYYHLACLDPPLTRMPKKTSTQGWICSQCCESDEQSEAGEDELLTGDSPIKTRLRDHITVPRKYEDSATDTVKSTSRSPVDGKAVIPKRVSDASHNSSPKSTINSKFDHSDHKTGTRHPGKMNEVINLKNNSNPLEKRTQSRKRQRSSTNKSVKNNSVNRKTDHCRALAEMSSVQ</sequence>
<feature type="domain" description="PHD-type" evidence="7">
    <location>
        <begin position="550"/>
        <end position="604"/>
    </location>
</feature>
<accession>A0ABD6EK55</accession>
<dbReference type="PROSITE" id="PS51805">
    <property type="entry name" value="EPHD"/>
    <property type="match status" value="1"/>
</dbReference>
<dbReference type="InterPro" id="IPR001965">
    <property type="entry name" value="Znf_PHD"/>
</dbReference>
<dbReference type="AlphaFoldDB" id="A0ABD6EK55"/>
<evidence type="ECO:0000256" key="4">
    <source>
        <dbReference type="PROSITE-ProRule" id="PRU00146"/>
    </source>
</evidence>
<evidence type="ECO:0000313" key="9">
    <source>
        <dbReference type="EMBL" id="MFH4980268.1"/>
    </source>
</evidence>